<dbReference type="Proteomes" id="UP001259659">
    <property type="component" value="Unassembled WGS sequence"/>
</dbReference>
<evidence type="ECO:0000259" key="1">
    <source>
        <dbReference type="PROSITE" id="PS51459"/>
    </source>
</evidence>
<proteinExistence type="predicted"/>
<dbReference type="InterPro" id="IPR036597">
    <property type="entry name" value="Fido-like_dom_sf"/>
</dbReference>
<dbReference type="Pfam" id="PF02661">
    <property type="entry name" value="Fic"/>
    <property type="match status" value="1"/>
</dbReference>
<dbReference type="InterPro" id="IPR040198">
    <property type="entry name" value="Fido_containing"/>
</dbReference>
<name>A0ABU2FI74_9EURY</name>
<accession>A0ABU2FI74</accession>
<dbReference type="Gene3D" id="1.10.3290.10">
    <property type="entry name" value="Fido-like domain"/>
    <property type="match status" value="1"/>
</dbReference>
<evidence type="ECO:0000313" key="2">
    <source>
        <dbReference type="EMBL" id="MDS0261535.1"/>
    </source>
</evidence>
<dbReference type="EMBL" id="JAMQON010000007">
    <property type="protein sequence ID" value="MDS0261535.1"/>
    <property type="molecule type" value="Genomic_DNA"/>
</dbReference>
<keyword evidence="3" id="KW-1185">Reference proteome</keyword>
<dbReference type="PANTHER" id="PTHR13504:SF38">
    <property type="entry name" value="FIDO DOMAIN-CONTAINING PROTEIN"/>
    <property type="match status" value="1"/>
</dbReference>
<sequence length="421" mass="47823">MRDGYDLPSTAPGQYMPLRTDEHLSKAYFPDKLPPTLELSDAVVAEVSRAMWSLGRLEGLGSEIDNPGAVFSSFVYKEAEQSSQVEGTAVTVFDLYRYDVDELQIREAVESDHEADVREARNYITALDDAISFLQTAGIERQSITTELIKSLHEQLLIKGRSDDDEPLPGEFRPGYTAIEEEGPHGIGKQIRFVPPKPDMVPGLIDDLERFVQQGSDWPDLVDIAITHYQFETIHPFKDGNGRVGRLLVVLMLVSSGLLHYPMLYLSSYIERHRTEYADRLLAVSEEGAWDEWLQFFLRGIREQAEEAFVRAKLLVDKRKEYESRYSDAAKSVRRLSLALFEDPYFTVREASERIDVVYQTANNAIETLETDGVVEEITGNDQNRVFRAAEIMDIVERPANQLPESGVLVDVEQAWKLPER</sequence>
<reference evidence="2 3" key="1">
    <citation type="submission" date="2022-06" db="EMBL/GenBank/DDBJ databases">
        <title>Haloarcula sp. a new haloarchaeum isolate from saline soil.</title>
        <authorList>
            <person name="Strakova D."/>
            <person name="Galisteo C."/>
            <person name="Sanchez-Porro C."/>
            <person name="Ventosa A."/>
        </authorList>
    </citation>
    <scope>NUCLEOTIDE SEQUENCE [LARGE SCALE GENOMIC DNA]</scope>
    <source>
        <strain evidence="2 3">S1CR25-12</strain>
    </source>
</reference>
<dbReference type="RefSeq" id="WP_310921409.1">
    <property type="nucleotide sequence ID" value="NZ_JAMQON010000007.1"/>
</dbReference>
<dbReference type="PIRSF" id="PIRSF038925">
    <property type="entry name" value="AMP-prot_trans"/>
    <property type="match status" value="1"/>
</dbReference>
<dbReference type="PROSITE" id="PS51459">
    <property type="entry name" value="FIDO"/>
    <property type="match status" value="1"/>
</dbReference>
<dbReference type="PANTHER" id="PTHR13504">
    <property type="entry name" value="FIDO DOMAIN-CONTAINING PROTEIN DDB_G0283145"/>
    <property type="match status" value="1"/>
</dbReference>
<gene>
    <name evidence="2" type="ORF">NDI56_19215</name>
</gene>
<protein>
    <submittedName>
        <fullName evidence="2">Fic family protein</fullName>
    </submittedName>
</protein>
<dbReference type="InterPro" id="IPR003812">
    <property type="entry name" value="Fido"/>
</dbReference>
<dbReference type="InterPro" id="IPR026287">
    <property type="entry name" value="SoFic-like"/>
</dbReference>
<organism evidence="2 3">
    <name type="scientific">Haloarcula saliterrae</name>
    <dbReference type="NCBI Taxonomy" id="2950534"/>
    <lineage>
        <taxon>Archaea</taxon>
        <taxon>Methanobacteriati</taxon>
        <taxon>Methanobacteriota</taxon>
        <taxon>Stenosarchaea group</taxon>
        <taxon>Halobacteria</taxon>
        <taxon>Halobacteriales</taxon>
        <taxon>Haloarculaceae</taxon>
        <taxon>Haloarcula</taxon>
    </lineage>
</organism>
<comment type="caution">
    <text evidence="2">The sequence shown here is derived from an EMBL/GenBank/DDBJ whole genome shotgun (WGS) entry which is preliminary data.</text>
</comment>
<dbReference type="InterPro" id="IPR025758">
    <property type="entry name" value="Fic/DOC_N"/>
</dbReference>
<dbReference type="Pfam" id="PF13784">
    <property type="entry name" value="Fic_N"/>
    <property type="match status" value="1"/>
</dbReference>
<feature type="domain" description="Fido" evidence="1">
    <location>
        <begin position="144"/>
        <end position="299"/>
    </location>
</feature>
<evidence type="ECO:0000313" key="3">
    <source>
        <dbReference type="Proteomes" id="UP001259659"/>
    </source>
</evidence>
<dbReference type="SUPFAM" id="SSF140931">
    <property type="entry name" value="Fic-like"/>
    <property type="match status" value="1"/>
</dbReference>